<proteinExistence type="predicted"/>
<feature type="chain" id="PRO_5032492245" description="Peptidase C14 caspase domain-containing protein" evidence="1">
    <location>
        <begin position="22"/>
        <end position="294"/>
    </location>
</feature>
<dbReference type="Proteomes" id="UP000250918">
    <property type="component" value="Unassembled WGS sequence"/>
</dbReference>
<keyword evidence="1" id="KW-0732">Signal</keyword>
<accession>A0A855WZY3</accession>
<feature type="signal peptide" evidence="1">
    <location>
        <begin position="1"/>
        <end position="21"/>
    </location>
</feature>
<dbReference type="InterPro" id="IPR011600">
    <property type="entry name" value="Pept_C14_caspase"/>
</dbReference>
<dbReference type="SUPFAM" id="SSF52129">
    <property type="entry name" value="Caspase-like"/>
    <property type="match status" value="1"/>
</dbReference>
<sequence>MKRLLLLLGLVAVLTALFGCSHEPTTVGPDVSQSTTPGVLVQRPEFIDTRPQAVQLAYTMLGTPIESTVRPEPAGGATVDPNPNPAHKYAYVIGISDYDGTTNDLSFCDDDARDVIAFLNTQGFTIRYDIDYSASAANIQTGLIWLRDAAVAGDEIAFFYSGHGTKVRPSGGSSIISRDLYYLTHTYVMGYLNAANCTKKTINLDACVIGDFLADCKTGTVLSTASVSKYSYDAPDLQNGAWTYYFLEGATTQGLIYNEAISTYAEVNMKAWAAASKLKVDPSHTDMYTGDLDI</sequence>
<gene>
    <name evidence="3" type="ORF">C3F09_07545</name>
</gene>
<comment type="caution">
    <text evidence="3">The sequence shown here is derived from an EMBL/GenBank/DDBJ whole genome shotgun (WGS) entry which is preliminary data.</text>
</comment>
<dbReference type="PROSITE" id="PS51257">
    <property type="entry name" value="PROKAR_LIPOPROTEIN"/>
    <property type="match status" value="1"/>
</dbReference>
<evidence type="ECO:0000313" key="3">
    <source>
        <dbReference type="EMBL" id="PWB71672.1"/>
    </source>
</evidence>
<feature type="domain" description="Peptidase C14 caspase" evidence="2">
    <location>
        <begin position="88"/>
        <end position="233"/>
    </location>
</feature>
<evidence type="ECO:0000313" key="4">
    <source>
        <dbReference type="Proteomes" id="UP000250918"/>
    </source>
</evidence>
<dbReference type="Pfam" id="PF00656">
    <property type="entry name" value="Peptidase_C14"/>
    <property type="match status" value="1"/>
</dbReference>
<dbReference type="GO" id="GO:0006508">
    <property type="term" value="P:proteolysis"/>
    <property type="evidence" value="ECO:0007669"/>
    <property type="project" value="InterPro"/>
</dbReference>
<dbReference type="GO" id="GO:0004197">
    <property type="term" value="F:cysteine-type endopeptidase activity"/>
    <property type="evidence" value="ECO:0007669"/>
    <property type="project" value="InterPro"/>
</dbReference>
<evidence type="ECO:0000256" key="1">
    <source>
        <dbReference type="SAM" id="SignalP"/>
    </source>
</evidence>
<dbReference type="EMBL" id="PQAP01000107">
    <property type="protein sequence ID" value="PWB71672.1"/>
    <property type="molecule type" value="Genomic_DNA"/>
</dbReference>
<organism evidence="3 4">
    <name type="scientific">candidate division GN15 bacterium</name>
    <dbReference type="NCBI Taxonomy" id="2072418"/>
    <lineage>
        <taxon>Bacteria</taxon>
        <taxon>candidate division GN15</taxon>
    </lineage>
</organism>
<dbReference type="Gene3D" id="3.40.50.1460">
    <property type="match status" value="1"/>
</dbReference>
<reference evidence="3 4" key="1">
    <citation type="journal article" date="2018" name="ISME J.">
        <title>A methanotrophic archaeon couples anaerobic oxidation of methane to Fe(III) reduction.</title>
        <authorList>
            <person name="Cai C."/>
            <person name="Leu A.O."/>
            <person name="Xie G.J."/>
            <person name="Guo J."/>
            <person name="Feng Y."/>
            <person name="Zhao J.X."/>
            <person name="Tyson G.W."/>
            <person name="Yuan Z."/>
            <person name="Hu S."/>
        </authorList>
    </citation>
    <scope>NUCLEOTIDE SEQUENCE [LARGE SCALE GENOMIC DNA]</scope>
    <source>
        <strain evidence="3">FeB_12</strain>
    </source>
</reference>
<evidence type="ECO:0000259" key="2">
    <source>
        <dbReference type="Pfam" id="PF00656"/>
    </source>
</evidence>
<protein>
    <recommendedName>
        <fullName evidence="2">Peptidase C14 caspase domain-containing protein</fullName>
    </recommendedName>
</protein>
<name>A0A855WZY3_9BACT</name>
<dbReference type="AlphaFoldDB" id="A0A855WZY3"/>
<dbReference type="InterPro" id="IPR029030">
    <property type="entry name" value="Caspase-like_dom_sf"/>
</dbReference>